<dbReference type="InterPro" id="IPR047640">
    <property type="entry name" value="RpiR-like"/>
</dbReference>
<dbReference type="Pfam" id="PF01418">
    <property type="entry name" value="HTH_6"/>
    <property type="match status" value="1"/>
</dbReference>
<reference evidence="2 3" key="1">
    <citation type="submission" date="2018-08" db="EMBL/GenBank/DDBJ databases">
        <title>A genome reference for cultivated species of the human gut microbiota.</title>
        <authorList>
            <person name="Zou Y."/>
            <person name="Xue W."/>
            <person name="Luo G."/>
        </authorList>
    </citation>
    <scope>NUCLEOTIDE SEQUENCE [LARGE SCALE GENOMIC DNA]</scope>
    <source>
        <strain evidence="2 3">TM09-12</strain>
    </source>
</reference>
<dbReference type="GO" id="GO:0003677">
    <property type="term" value="F:DNA binding"/>
    <property type="evidence" value="ECO:0007669"/>
    <property type="project" value="InterPro"/>
</dbReference>
<dbReference type="RefSeq" id="WP_038257782.1">
    <property type="nucleotide sequence ID" value="NZ_CACRUH010000062.1"/>
</dbReference>
<dbReference type="AlphaFoldDB" id="A0A374P5C0"/>
<dbReference type="Gene3D" id="1.10.10.10">
    <property type="entry name" value="Winged helix-like DNA-binding domain superfamily/Winged helix DNA-binding domain"/>
    <property type="match status" value="1"/>
</dbReference>
<dbReference type="InterPro" id="IPR046348">
    <property type="entry name" value="SIS_dom_sf"/>
</dbReference>
<proteinExistence type="predicted"/>
<dbReference type="PANTHER" id="PTHR30514:SF1">
    <property type="entry name" value="HTH-TYPE TRANSCRIPTIONAL REGULATOR HEXR-RELATED"/>
    <property type="match status" value="1"/>
</dbReference>
<accession>A0A374P5C0</accession>
<evidence type="ECO:0000313" key="3">
    <source>
        <dbReference type="Proteomes" id="UP000263014"/>
    </source>
</evidence>
<dbReference type="GO" id="GO:0003700">
    <property type="term" value="F:DNA-binding transcription factor activity"/>
    <property type="evidence" value="ECO:0007669"/>
    <property type="project" value="InterPro"/>
</dbReference>
<dbReference type="GO" id="GO:0097367">
    <property type="term" value="F:carbohydrate derivative binding"/>
    <property type="evidence" value="ECO:0007669"/>
    <property type="project" value="InterPro"/>
</dbReference>
<dbReference type="PROSITE" id="PS51071">
    <property type="entry name" value="HTH_RPIR"/>
    <property type="match status" value="1"/>
</dbReference>
<dbReference type="InterPro" id="IPR009057">
    <property type="entry name" value="Homeodomain-like_sf"/>
</dbReference>
<dbReference type="SUPFAM" id="SSF53697">
    <property type="entry name" value="SIS domain"/>
    <property type="match status" value="1"/>
</dbReference>
<dbReference type="PANTHER" id="PTHR30514">
    <property type="entry name" value="GLUCOKINASE"/>
    <property type="match status" value="1"/>
</dbReference>
<dbReference type="InterPro" id="IPR000281">
    <property type="entry name" value="HTH_RpiR"/>
</dbReference>
<name>A0A374P5C0_9FIRM</name>
<comment type="caution">
    <text evidence="2">The sequence shown here is derived from an EMBL/GenBank/DDBJ whole genome shotgun (WGS) entry which is preliminary data.</text>
</comment>
<gene>
    <name evidence="2" type="ORF">DXD79_18255</name>
</gene>
<evidence type="ECO:0000259" key="1">
    <source>
        <dbReference type="PROSITE" id="PS51071"/>
    </source>
</evidence>
<dbReference type="Proteomes" id="UP000263014">
    <property type="component" value="Unassembled WGS sequence"/>
</dbReference>
<dbReference type="GO" id="GO:1901135">
    <property type="term" value="P:carbohydrate derivative metabolic process"/>
    <property type="evidence" value="ECO:0007669"/>
    <property type="project" value="InterPro"/>
</dbReference>
<protein>
    <submittedName>
        <fullName evidence="2">MurR/RpiR family transcriptional regulator</fullName>
    </submittedName>
</protein>
<dbReference type="InterPro" id="IPR036388">
    <property type="entry name" value="WH-like_DNA-bd_sf"/>
</dbReference>
<organism evidence="2 3">
    <name type="scientific">Hungatella hathewayi</name>
    <dbReference type="NCBI Taxonomy" id="154046"/>
    <lineage>
        <taxon>Bacteria</taxon>
        <taxon>Bacillati</taxon>
        <taxon>Bacillota</taxon>
        <taxon>Clostridia</taxon>
        <taxon>Lachnospirales</taxon>
        <taxon>Lachnospiraceae</taxon>
        <taxon>Hungatella</taxon>
    </lineage>
</organism>
<evidence type="ECO:0000313" key="2">
    <source>
        <dbReference type="EMBL" id="RGJ02126.1"/>
    </source>
</evidence>
<dbReference type="Gene3D" id="3.40.50.10490">
    <property type="entry name" value="Glucose-6-phosphate isomerase like protein, domain 1"/>
    <property type="match status" value="1"/>
</dbReference>
<sequence>MINFMNVIQIMEQKKTEFTPNDQLIYQKISKDPGKIVQMTTSALSDACGVSQPALTRFVKGLGYTRYQDFRADLIAWLAEQRTQQMPDCDHLEYFSVMNQLLREAEKILTDSYMRDLVCYINQFSRVFTTGVSKSFQPASLLETLMIKTGRFFHAVPNDNISELSDSMNENDLLIVFSVSAKHSLLKSLSGSAGKIMLVTVTSSHPYQELIDRQVLLPYIPPTPEESAVSPVLFDMFVEILCRYLTH</sequence>
<dbReference type="SUPFAM" id="SSF46689">
    <property type="entry name" value="Homeodomain-like"/>
    <property type="match status" value="1"/>
</dbReference>
<feature type="domain" description="HTH rpiR-type" evidence="1">
    <location>
        <begin position="5"/>
        <end position="81"/>
    </location>
</feature>
<dbReference type="EMBL" id="QSON01000008">
    <property type="protein sequence ID" value="RGJ02126.1"/>
    <property type="molecule type" value="Genomic_DNA"/>
</dbReference>